<feature type="chain" id="PRO_5035779729" evidence="1">
    <location>
        <begin position="21"/>
        <end position="254"/>
    </location>
</feature>
<keyword evidence="3" id="KW-1185">Reference proteome</keyword>
<dbReference type="EMBL" id="CAJGYM010000007">
    <property type="protein sequence ID" value="CAD6188035.1"/>
    <property type="molecule type" value="Genomic_DNA"/>
</dbReference>
<evidence type="ECO:0000256" key="1">
    <source>
        <dbReference type="SAM" id="SignalP"/>
    </source>
</evidence>
<keyword evidence="1" id="KW-0732">Signal</keyword>
<comment type="caution">
    <text evidence="2">The sequence shown here is derived from an EMBL/GenBank/DDBJ whole genome shotgun (WGS) entry which is preliminary data.</text>
</comment>
<organism evidence="2 3">
    <name type="scientific">Caenorhabditis auriculariae</name>
    <dbReference type="NCBI Taxonomy" id="2777116"/>
    <lineage>
        <taxon>Eukaryota</taxon>
        <taxon>Metazoa</taxon>
        <taxon>Ecdysozoa</taxon>
        <taxon>Nematoda</taxon>
        <taxon>Chromadorea</taxon>
        <taxon>Rhabditida</taxon>
        <taxon>Rhabditina</taxon>
        <taxon>Rhabditomorpha</taxon>
        <taxon>Rhabditoidea</taxon>
        <taxon>Rhabditidae</taxon>
        <taxon>Peloderinae</taxon>
        <taxon>Caenorhabditis</taxon>
    </lineage>
</organism>
<dbReference type="AlphaFoldDB" id="A0A8S1GXH9"/>
<name>A0A8S1GXH9_9PELO</name>
<evidence type="ECO:0000313" key="2">
    <source>
        <dbReference type="EMBL" id="CAD6188035.1"/>
    </source>
</evidence>
<sequence length="254" mass="28975">MHVEQLLLVVYGLFWQQTSAIDDGDSFSLGNLSWPLSNEPLTHNFSLLDVYSPLLAFVVELNTNETAMLLDLIDNHSLSELKYQIDEMRRGSKLVANESISAAFHPNAVQIVESYHNAAIFNALRCLWARQLQKVLPVIDQFVVLHYFGQSPSIWSRLWNNFRMLFKGQNELFMCQANDPPIVKNMIESMEMEELVALDEATSADDFDVVFDTLQAKVKSDDSKAKNWSTWLSRIGPPKPLLNVFDEMSDAEKE</sequence>
<dbReference type="Proteomes" id="UP000835052">
    <property type="component" value="Unassembled WGS sequence"/>
</dbReference>
<protein>
    <submittedName>
        <fullName evidence="2">Uncharacterized protein</fullName>
    </submittedName>
</protein>
<dbReference type="OrthoDB" id="5867312at2759"/>
<proteinExistence type="predicted"/>
<gene>
    <name evidence="2" type="ORF">CAUJ_LOCUS3954</name>
</gene>
<accession>A0A8S1GXH9</accession>
<reference evidence="2" key="1">
    <citation type="submission" date="2020-10" db="EMBL/GenBank/DDBJ databases">
        <authorList>
            <person name="Kikuchi T."/>
        </authorList>
    </citation>
    <scope>NUCLEOTIDE SEQUENCE</scope>
    <source>
        <strain evidence="2">NKZ352</strain>
    </source>
</reference>
<feature type="signal peptide" evidence="1">
    <location>
        <begin position="1"/>
        <end position="20"/>
    </location>
</feature>
<evidence type="ECO:0000313" key="3">
    <source>
        <dbReference type="Proteomes" id="UP000835052"/>
    </source>
</evidence>